<protein>
    <submittedName>
        <fullName evidence="3">16S rRNA (Guanine(966)-N(2))-methyltransferase RsmD</fullName>
        <ecNumber evidence="3">2.1.1.171</ecNumber>
    </submittedName>
</protein>
<organism evidence="3">
    <name type="scientific">Thermodesulfobacterium geofontis</name>
    <dbReference type="NCBI Taxonomy" id="1295609"/>
    <lineage>
        <taxon>Bacteria</taxon>
        <taxon>Pseudomonadati</taxon>
        <taxon>Thermodesulfobacteriota</taxon>
        <taxon>Thermodesulfobacteria</taxon>
        <taxon>Thermodesulfobacteriales</taxon>
        <taxon>Thermodesulfobacteriaceae</taxon>
        <taxon>Thermodesulfobacterium</taxon>
    </lineage>
</organism>
<sequence>MKEDNLQITGGFLKGRKLVSPSKDLDFIRPLRTRIRKALFDILGQNLSDLKVLDLFAGTGALGIEAISRGASFVVFVDNNYISIAIIKKNLEKFNLLDKAQVFKLDLPKGLKILSKKFQNFFDLVFITPPYEKGLALKTMKNFPENILKKEALIIVEERTGVFLPEKISNFNLFKKRSYGETTLHIYQGS</sequence>
<dbReference type="PIRSF" id="PIRSF004553">
    <property type="entry name" value="CHP00095"/>
    <property type="match status" value="1"/>
</dbReference>
<dbReference type="EC" id="2.1.1.171" evidence="3"/>
<reference evidence="3" key="1">
    <citation type="journal article" date="2020" name="mSystems">
        <title>Genome- and Community-Level Interaction Insights into Carbon Utilization and Element Cycling Functions of Hydrothermarchaeota in Hydrothermal Sediment.</title>
        <authorList>
            <person name="Zhou Z."/>
            <person name="Liu Y."/>
            <person name="Xu W."/>
            <person name="Pan J."/>
            <person name="Luo Z.H."/>
            <person name="Li M."/>
        </authorList>
    </citation>
    <scope>NUCLEOTIDE SEQUENCE [LARGE SCALE GENOMIC DNA]</scope>
    <source>
        <strain evidence="3">SpSt-711</strain>
    </source>
</reference>
<dbReference type="CDD" id="cd02440">
    <property type="entry name" value="AdoMet_MTases"/>
    <property type="match status" value="1"/>
</dbReference>
<dbReference type="PANTHER" id="PTHR43542">
    <property type="entry name" value="METHYLTRANSFERASE"/>
    <property type="match status" value="1"/>
</dbReference>
<proteinExistence type="predicted"/>
<dbReference type="PANTHER" id="PTHR43542:SF1">
    <property type="entry name" value="METHYLTRANSFERASE"/>
    <property type="match status" value="1"/>
</dbReference>
<evidence type="ECO:0000313" key="3">
    <source>
        <dbReference type="EMBL" id="HGU16270.1"/>
    </source>
</evidence>
<dbReference type="SUPFAM" id="SSF53335">
    <property type="entry name" value="S-adenosyl-L-methionine-dependent methyltransferases"/>
    <property type="match status" value="1"/>
</dbReference>
<evidence type="ECO:0000256" key="2">
    <source>
        <dbReference type="ARBA" id="ARBA00022679"/>
    </source>
</evidence>
<dbReference type="AlphaFoldDB" id="A0A7V4N4A0"/>
<dbReference type="GO" id="GO:0052913">
    <property type="term" value="F:16S rRNA (guanine(966)-N(2))-methyltransferase activity"/>
    <property type="evidence" value="ECO:0007669"/>
    <property type="project" value="UniProtKB-EC"/>
</dbReference>
<keyword evidence="1 3" id="KW-0489">Methyltransferase</keyword>
<dbReference type="NCBIfam" id="TIGR00095">
    <property type="entry name" value="16S rRNA (guanine(966)-N(2))-methyltransferase RsmD"/>
    <property type="match status" value="1"/>
</dbReference>
<keyword evidence="2 3" id="KW-0808">Transferase</keyword>
<dbReference type="InterPro" id="IPR029063">
    <property type="entry name" value="SAM-dependent_MTases_sf"/>
</dbReference>
<dbReference type="Gene3D" id="3.40.50.150">
    <property type="entry name" value="Vaccinia Virus protein VP39"/>
    <property type="match status" value="1"/>
</dbReference>
<dbReference type="InterPro" id="IPR004398">
    <property type="entry name" value="RNA_MeTrfase_RsmD"/>
</dbReference>
<name>A0A7V4N4A0_9BACT</name>
<evidence type="ECO:0000256" key="1">
    <source>
        <dbReference type="ARBA" id="ARBA00022603"/>
    </source>
</evidence>
<dbReference type="Pfam" id="PF03602">
    <property type="entry name" value="Cons_hypoth95"/>
    <property type="match status" value="1"/>
</dbReference>
<gene>
    <name evidence="3" type="primary">rsmD</name>
    <name evidence="3" type="ORF">ENU91_06450</name>
</gene>
<comment type="caution">
    <text evidence="3">The sequence shown here is derived from an EMBL/GenBank/DDBJ whole genome shotgun (WGS) entry which is preliminary data.</text>
</comment>
<accession>A0A7V4N4A0</accession>
<dbReference type="EMBL" id="DTEI01000112">
    <property type="protein sequence ID" value="HGU16270.1"/>
    <property type="molecule type" value="Genomic_DNA"/>
</dbReference>